<dbReference type="Pfam" id="PF02878">
    <property type="entry name" value="PGM_PMM_I"/>
    <property type="match status" value="1"/>
</dbReference>
<evidence type="ECO:0000313" key="12">
    <source>
        <dbReference type="Proteomes" id="UP000092498"/>
    </source>
</evidence>
<dbReference type="GO" id="GO:0016868">
    <property type="term" value="F:intramolecular phosphotransferase activity"/>
    <property type="evidence" value="ECO:0007669"/>
    <property type="project" value="InterPro"/>
</dbReference>
<proteinExistence type="inferred from homology"/>
<feature type="domain" description="Alpha-D-phosphohexomutase alpha/beta/alpha" evidence="10">
    <location>
        <begin position="285"/>
        <end position="399"/>
    </location>
</feature>
<evidence type="ECO:0000313" key="11">
    <source>
        <dbReference type="EMBL" id="ANP46849.1"/>
    </source>
</evidence>
<evidence type="ECO:0000259" key="9">
    <source>
        <dbReference type="Pfam" id="PF02879"/>
    </source>
</evidence>
<evidence type="ECO:0000256" key="5">
    <source>
        <dbReference type="ARBA" id="ARBA00022842"/>
    </source>
</evidence>
<keyword evidence="4" id="KW-0479">Metal-binding</keyword>
<dbReference type="InterPro" id="IPR005846">
    <property type="entry name" value="A-D-PHexomutase_a/b/a-III"/>
</dbReference>
<dbReference type="RefSeq" id="WP_066772336.1">
    <property type="nucleotide sequence ID" value="NZ_CP013244.1"/>
</dbReference>
<dbReference type="GO" id="GO:0005975">
    <property type="term" value="P:carbohydrate metabolic process"/>
    <property type="evidence" value="ECO:0007669"/>
    <property type="project" value="InterPro"/>
</dbReference>
<dbReference type="Pfam" id="PF02879">
    <property type="entry name" value="PGM_PMM_II"/>
    <property type="match status" value="1"/>
</dbReference>
<dbReference type="GO" id="GO:0046872">
    <property type="term" value="F:metal ion binding"/>
    <property type="evidence" value="ECO:0007669"/>
    <property type="project" value="UniProtKB-KW"/>
</dbReference>
<dbReference type="PRINTS" id="PR00509">
    <property type="entry name" value="PGMPMM"/>
</dbReference>
<name>A0A1B1AJV5_9PROT</name>
<keyword evidence="12" id="KW-1185">Reference proteome</keyword>
<evidence type="ECO:0000256" key="1">
    <source>
        <dbReference type="ARBA" id="ARBA00001946"/>
    </source>
</evidence>
<accession>A0A1B1AJV5</accession>
<dbReference type="SUPFAM" id="SSF53738">
    <property type="entry name" value="Phosphoglucomutase, first 3 domains"/>
    <property type="match status" value="3"/>
</dbReference>
<evidence type="ECO:0000256" key="3">
    <source>
        <dbReference type="ARBA" id="ARBA00022553"/>
    </source>
</evidence>
<keyword evidence="3" id="KW-0597">Phosphoprotein</keyword>
<dbReference type="PANTHER" id="PTHR43771:SF2">
    <property type="entry name" value="PHOSPHOMANNOMUTASE_PHOSPHOGLUCOMUTASE"/>
    <property type="match status" value="1"/>
</dbReference>
<dbReference type="SUPFAM" id="SSF55957">
    <property type="entry name" value="Phosphoglucomutase, C-terminal domain"/>
    <property type="match status" value="1"/>
</dbReference>
<evidence type="ECO:0000259" key="8">
    <source>
        <dbReference type="Pfam" id="PF02878"/>
    </source>
</evidence>
<dbReference type="OrthoDB" id="9803322at2"/>
<evidence type="ECO:0000256" key="2">
    <source>
        <dbReference type="ARBA" id="ARBA00010231"/>
    </source>
</evidence>
<gene>
    <name evidence="11" type="ORF">ATE48_13455</name>
</gene>
<evidence type="ECO:0000256" key="4">
    <source>
        <dbReference type="ARBA" id="ARBA00022723"/>
    </source>
</evidence>
<dbReference type="KEGG" id="cbot:ATE48_13455"/>
<dbReference type="InterPro" id="IPR016055">
    <property type="entry name" value="A-D-PHexomutase_a/b/a-I/II/III"/>
</dbReference>
<dbReference type="Pfam" id="PF02880">
    <property type="entry name" value="PGM_PMM_III"/>
    <property type="match status" value="1"/>
</dbReference>
<dbReference type="InterPro" id="IPR005844">
    <property type="entry name" value="A-D-PHexomutase_a/b/a-I"/>
</dbReference>
<dbReference type="Proteomes" id="UP000092498">
    <property type="component" value="Chromosome"/>
</dbReference>
<keyword evidence="5" id="KW-0460">Magnesium</keyword>
<dbReference type="InterPro" id="IPR036900">
    <property type="entry name" value="A-D-PHexomutase_C_sf"/>
</dbReference>
<dbReference type="InterPro" id="IPR005845">
    <property type="entry name" value="A-D-PHexomutase_a/b/a-II"/>
</dbReference>
<feature type="domain" description="Alpha-D-phosphohexomutase alpha/beta/alpha" evidence="9">
    <location>
        <begin position="182"/>
        <end position="279"/>
    </location>
</feature>
<reference evidence="11 12" key="1">
    <citation type="submission" date="2015-11" db="EMBL/GenBank/DDBJ databases">
        <title>Whole-Genome Sequence of Candidatus Oderbacter manganicum from the National Park Lower Oder Valley, Germany.</title>
        <authorList>
            <person name="Braun B."/>
            <person name="Liere K."/>
            <person name="Szewzyk U."/>
        </authorList>
    </citation>
    <scope>NUCLEOTIDE SEQUENCE [LARGE SCALE GENOMIC DNA]</scope>
    <source>
        <strain evidence="11 12">OTSz_A_272</strain>
    </source>
</reference>
<evidence type="ECO:0000256" key="6">
    <source>
        <dbReference type="ARBA" id="ARBA00023235"/>
    </source>
</evidence>
<dbReference type="InParanoid" id="A0A1B1AJV5"/>
<evidence type="ECO:0000259" key="10">
    <source>
        <dbReference type="Pfam" id="PF02880"/>
    </source>
</evidence>
<dbReference type="Gene3D" id="3.40.120.10">
    <property type="entry name" value="Alpha-D-Glucose-1,6-Bisphosphate, subunit A, domain 3"/>
    <property type="match status" value="3"/>
</dbReference>
<dbReference type="PANTHER" id="PTHR43771">
    <property type="entry name" value="PHOSPHOMANNOMUTASE"/>
    <property type="match status" value="1"/>
</dbReference>
<evidence type="ECO:0000259" key="7">
    <source>
        <dbReference type="Pfam" id="PF00408"/>
    </source>
</evidence>
<dbReference type="InterPro" id="IPR005843">
    <property type="entry name" value="A-D-PHexomutase_C"/>
</dbReference>
<dbReference type="Pfam" id="PF00408">
    <property type="entry name" value="PGM_PMM_IV"/>
    <property type="match status" value="1"/>
</dbReference>
<feature type="domain" description="Alpha-D-phosphohexomutase C-terminal" evidence="7">
    <location>
        <begin position="430"/>
        <end position="489"/>
    </location>
</feature>
<dbReference type="CDD" id="cd03089">
    <property type="entry name" value="PMM_PGM"/>
    <property type="match status" value="1"/>
</dbReference>
<keyword evidence="6" id="KW-0413">Isomerase</keyword>
<comment type="cofactor">
    <cofactor evidence="1">
        <name>Mg(2+)</name>
        <dbReference type="ChEBI" id="CHEBI:18420"/>
    </cofactor>
</comment>
<sequence length="507" mass="54953">MLPAPRASLAPNSADFEALPLVKPTGFREYDARWWFGIQGNQKPPELNLLGVQALGLGLGTLIHEFGVAPRIVVGHDFRFYSTSIKQALTVGLMQAGIEVNDIGLALSPTAYFAQFALDIPCVAMVTASHNENGWTGVKMGADKPLTFGPDEMGKLRDIVLGGHFKERSGGAYKRIEGMRERYIADIVARVKLTRPIKVIAACGNGTAGAFAPEALRRMGAEVIDLHTALDWTFPHYNANPEDSEMLHDMAAAVKAHGADLALGFDGDGDRCGVVDDQGDEIFADKVGLMLARDLSASHKNATFVADVKSTGLYAIDPVLKANGAKVDYWKTGHSYIKRRTTELGALAGFEKSGHFFFRQPLGLGYDDGIVAAAAVLAMLDRNPGKKLSELKNALPKSYTSLTMSPHCDDEKKYGIVDRVVADYQKLAADGGKILGRSIRDVNTVNGARVTLEDGAWVLVRASSNKPELVVVVESMTSDADMKALFREEIKPRLARFEEVGAYNQEI</sequence>
<comment type="similarity">
    <text evidence="2">Belongs to the phosphohexose mutase family.</text>
</comment>
<organism evidence="11 12">
    <name type="scientific">Candidatus Viadribacter manganicus</name>
    <dbReference type="NCBI Taxonomy" id="1759059"/>
    <lineage>
        <taxon>Bacteria</taxon>
        <taxon>Pseudomonadati</taxon>
        <taxon>Pseudomonadota</taxon>
        <taxon>Alphaproteobacteria</taxon>
        <taxon>Hyphomonadales</taxon>
        <taxon>Hyphomonadaceae</taxon>
        <taxon>Candidatus Viadribacter</taxon>
    </lineage>
</organism>
<dbReference type="FunCoup" id="A0A1B1AJV5">
    <property type="interactions" value="286"/>
</dbReference>
<dbReference type="InterPro" id="IPR005841">
    <property type="entry name" value="Alpha-D-phosphohexomutase_SF"/>
</dbReference>
<dbReference type="AlphaFoldDB" id="A0A1B1AJV5"/>
<dbReference type="STRING" id="1759059.ATE48_13455"/>
<feature type="domain" description="Alpha-D-phosphohexomutase alpha/beta/alpha" evidence="8">
    <location>
        <begin position="37"/>
        <end position="161"/>
    </location>
</feature>
<dbReference type="Gene3D" id="3.30.310.50">
    <property type="entry name" value="Alpha-D-phosphohexomutase, C-terminal domain"/>
    <property type="match status" value="1"/>
</dbReference>
<protein>
    <submittedName>
        <fullName evidence="11">Phosphoglucomutase</fullName>
    </submittedName>
</protein>
<dbReference type="EMBL" id="CP013244">
    <property type="protein sequence ID" value="ANP46849.1"/>
    <property type="molecule type" value="Genomic_DNA"/>
</dbReference>